<dbReference type="InterPro" id="IPR051258">
    <property type="entry name" value="Diverse_Substrate_Transporter"/>
</dbReference>
<keyword evidence="6 7" id="KW-0472">Membrane</keyword>
<keyword evidence="3" id="KW-1003">Cell membrane</keyword>
<dbReference type="EMBL" id="JAATVY010000004">
    <property type="protein sequence ID" value="NJC69759.1"/>
    <property type="molecule type" value="Genomic_DNA"/>
</dbReference>
<comment type="similarity">
    <text evidence="2">Belongs to the EamA transporter family.</text>
</comment>
<keyword evidence="4 7" id="KW-0812">Transmembrane</keyword>
<protein>
    <submittedName>
        <fullName evidence="9">EamA family transporter</fullName>
    </submittedName>
</protein>
<dbReference type="InterPro" id="IPR000620">
    <property type="entry name" value="EamA_dom"/>
</dbReference>
<feature type="transmembrane region" description="Helical" evidence="7">
    <location>
        <begin position="142"/>
        <end position="160"/>
    </location>
</feature>
<feature type="transmembrane region" description="Helical" evidence="7">
    <location>
        <begin position="265"/>
        <end position="281"/>
    </location>
</feature>
<evidence type="ECO:0000256" key="1">
    <source>
        <dbReference type="ARBA" id="ARBA00004651"/>
    </source>
</evidence>
<feature type="transmembrane region" description="Helical" evidence="7">
    <location>
        <begin position="240"/>
        <end position="259"/>
    </location>
</feature>
<evidence type="ECO:0000256" key="5">
    <source>
        <dbReference type="ARBA" id="ARBA00022989"/>
    </source>
</evidence>
<dbReference type="Pfam" id="PF00892">
    <property type="entry name" value="EamA"/>
    <property type="match status" value="2"/>
</dbReference>
<dbReference type="SUPFAM" id="SSF103481">
    <property type="entry name" value="Multidrug resistance efflux transporter EmrE"/>
    <property type="match status" value="2"/>
</dbReference>
<feature type="transmembrane region" description="Helical" evidence="7">
    <location>
        <begin position="60"/>
        <end position="81"/>
    </location>
</feature>
<dbReference type="PANTHER" id="PTHR42920:SF5">
    <property type="entry name" value="EAMA DOMAIN-CONTAINING PROTEIN"/>
    <property type="match status" value="1"/>
</dbReference>
<evidence type="ECO:0000256" key="6">
    <source>
        <dbReference type="ARBA" id="ARBA00023136"/>
    </source>
</evidence>
<evidence type="ECO:0000256" key="7">
    <source>
        <dbReference type="SAM" id="Phobius"/>
    </source>
</evidence>
<gene>
    <name evidence="9" type="ORF">HC031_08495</name>
</gene>
<dbReference type="Proteomes" id="UP000722989">
    <property type="component" value="Unassembled WGS sequence"/>
</dbReference>
<evidence type="ECO:0000313" key="9">
    <source>
        <dbReference type="EMBL" id="NJC69759.1"/>
    </source>
</evidence>
<dbReference type="PANTHER" id="PTHR42920">
    <property type="entry name" value="OS03G0707200 PROTEIN-RELATED"/>
    <property type="match status" value="1"/>
</dbReference>
<feature type="transmembrane region" description="Helical" evidence="7">
    <location>
        <begin position="172"/>
        <end position="189"/>
    </location>
</feature>
<evidence type="ECO:0000313" key="10">
    <source>
        <dbReference type="Proteomes" id="UP000722989"/>
    </source>
</evidence>
<proteinExistence type="inferred from homology"/>
<feature type="domain" description="EamA" evidence="8">
    <location>
        <begin position="143"/>
        <end position="280"/>
    </location>
</feature>
<name>A0ABX0XWW7_9ACTN</name>
<dbReference type="Gene3D" id="1.10.3730.20">
    <property type="match status" value="2"/>
</dbReference>
<feature type="transmembrane region" description="Helical" evidence="7">
    <location>
        <begin position="87"/>
        <end position="105"/>
    </location>
</feature>
<feature type="transmembrane region" description="Helical" evidence="7">
    <location>
        <begin position="117"/>
        <end position="136"/>
    </location>
</feature>
<organism evidence="9 10">
    <name type="scientific">Planosporangium thailandense</name>
    <dbReference type="NCBI Taxonomy" id="765197"/>
    <lineage>
        <taxon>Bacteria</taxon>
        <taxon>Bacillati</taxon>
        <taxon>Actinomycetota</taxon>
        <taxon>Actinomycetes</taxon>
        <taxon>Micromonosporales</taxon>
        <taxon>Micromonosporaceae</taxon>
        <taxon>Planosporangium</taxon>
    </lineage>
</organism>
<evidence type="ECO:0000256" key="2">
    <source>
        <dbReference type="ARBA" id="ARBA00007362"/>
    </source>
</evidence>
<feature type="transmembrane region" description="Helical" evidence="7">
    <location>
        <begin position="209"/>
        <end position="228"/>
    </location>
</feature>
<dbReference type="InterPro" id="IPR037185">
    <property type="entry name" value="EmrE-like"/>
</dbReference>
<evidence type="ECO:0000256" key="4">
    <source>
        <dbReference type="ARBA" id="ARBA00022692"/>
    </source>
</evidence>
<reference evidence="9 10" key="1">
    <citation type="submission" date="2020-03" db="EMBL/GenBank/DDBJ databases">
        <title>WGS of the type strain of Planosporangium spp.</title>
        <authorList>
            <person name="Thawai C."/>
        </authorList>
    </citation>
    <scope>NUCLEOTIDE SEQUENCE [LARGE SCALE GENOMIC DNA]</scope>
    <source>
        <strain evidence="9 10">TBRC 5610</strain>
    </source>
</reference>
<evidence type="ECO:0000256" key="3">
    <source>
        <dbReference type="ARBA" id="ARBA00022475"/>
    </source>
</evidence>
<sequence>MVVLSGALFAINGTVSKLVMRAGMDPLQLTTLRATAAFVGLLVLTLAVNPRSLRFSRRDLPVLLGYGLTGFALVPLLYFIAISRLPVGIALLFEYTAPLLVALWARFGQRQSVRPRLWIGLGLSLAGLAAVAEVWGNLRLNSVGILAGLGAAAMLAVYYVIGGHGAARRDPLSLTCLSYGAAAVAGAVIRPWWRFPGHLLGTTSDGVPVWLLCCYVVLLGSIAPYLLLTAALRHLPPTSAGIIGMVEPVFAGAVAWLVLGEALTPVQLTGAALILTGVILAETARTATSETLPDIPPT</sequence>
<comment type="caution">
    <text evidence="9">The sequence shown here is derived from an EMBL/GenBank/DDBJ whole genome shotgun (WGS) entry which is preliminary data.</text>
</comment>
<feature type="domain" description="EamA" evidence="8">
    <location>
        <begin position="1"/>
        <end position="130"/>
    </location>
</feature>
<keyword evidence="10" id="KW-1185">Reference proteome</keyword>
<comment type="subcellular location">
    <subcellularLocation>
        <location evidence="1">Cell membrane</location>
        <topology evidence="1">Multi-pass membrane protein</topology>
    </subcellularLocation>
</comment>
<accession>A0ABX0XWW7</accession>
<feature type="transmembrane region" description="Helical" evidence="7">
    <location>
        <begin position="31"/>
        <end position="48"/>
    </location>
</feature>
<keyword evidence="5 7" id="KW-1133">Transmembrane helix</keyword>
<evidence type="ECO:0000259" key="8">
    <source>
        <dbReference type="Pfam" id="PF00892"/>
    </source>
</evidence>